<name>A0A5B7E3M2_PORTR</name>
<sequence length="135" mass="14585">MNQRKILLIHHSQDGNRVRGAWQSCAGLLSAGNQACKLLILSIYGDKCTVPRRDELQPPTGFPAVRAGLCYILVICVGMCLCECLGGKKDPKNITAVFTDVSATFLPRPARPDLSITSTPREEILASPAFSSPCL</sequence>
<proteinExistence type="predicted"/>
<evidence type="ECO:0000313" key="1">
    <source>
        <dbReference type="EMBL" id="MPC27756.1"/>
    </source>
</evidence>
<keyword evidence="2" id="KW-1185">Reference proteome</keyword>
<dbReference type="AlphaFoldDB" id="A0A5B7E3M2"/>
<gene>
    <name evidence="1" type="ORF">E2C01_020934</name>
</gene>
<accession>A0A5B7E3M2</accession>
<reference evidence="1 2" key="1">
    <citation type="submission" date="2019-05" db="EMBL/GenBank/DDBJ databases">
        <title>Another draft genome of Portunus trituberculatus and its Hox gene families provides insights of decapod evolution.</title>
        <authorList>
            <person name="Jeong J.-H."/>
            <person name="Song I."/>
            <person name="Kim S."/>
            <person name="Choi T."/>
            <person name="Kim D."/>
            <person name="Ryu S."/>
            <person name="Kim W."/>
        </authorList>
    </citation>
    <scope>NUCLEOTIDE SEQUENCE [LARGE SCALE GENOMIC DNA]</scope>
    <source>
        <tissue evidence="1">Muscle</tissue>
    </source>
</reference>
<comment type="caution">
    <text evidence="1">The sequence shown here is derived from an EMBL/GenBank/DDBJ whole genome shotgun (WGS) entry which is preliminary data.</text>
</comment>
<evidence type="ECO:0000313" key="2">
    <source>
        <dbReference type="Proteomes" id="UP000324222"/>
    </source>
</evidence>
<protein>
    <submittedName>
        <fullName evidence="1">Uncharacterized protein</fullName>
    </submittedName>
</protein>
<dbReference type="Proteomes" id="UP000324222">
    <property type="component" value="Unassembled WGS sequence"/>
</dbReference>
<organism evidence="1 2">
    <name type="scientific">Portunus trituberculatus</name>
    <name type="common">Swimming crab</name>
    <name type="synonym">Neptunus trituberculatus</name>
    <dbReference type="NCBI Taxonomy" id="210409"/>
    <lineage>
        <taxon>Eukaryota</taxon>
        <taxon>Metazoa</taxon>
        <taxon>Ecdysozoa</taxon>
        <taxon>Arthropoda</taxon>
        <taxon>Crustacea</taxon>
        <taxon>Multicrustacea</taxon>
        <taxon>Malacostraca</taxon>
        <taxon>Eumalacostraca</taxon>
        <taxon>Eucarida</taxon>
        <taxon>Decapoda</taxon>
        <taxon>Pleocyemata</taxon>
        <taxon>Brachyura</taxon>
        <taxon>Eubrachyura</taxon>
        <taxon>Portunoidea</taxon>
        <taxon>Portunidae</taxon>
        <taxon>Portuninae</taxon>
        <taxon>Portunus</taxon>
    </lineage>
</organism>
<dbReference type="EMBL" id="VSRR010001798">
    <property type="protein sequence ID" value="MPC27756.1"/>
    <property type="molecule type" value="Genomic_DNA"/>
</dbReference>